<evidence type="ECO:0000256" key="1">
    <source>
        <dbReference type="ARBA" id="ARBA00004325"/>
    </source>
</evidence>
<dbReference type="GeneID" id="63840346"/>
<proteinExistence type="predicted"/>
<comment type="subcellular location">
    <subcellularLocation>
        <location evidence="1">Mitochondrion membrane</location>
    </subcellularLocation>
</comment>
<dbReference type="PANTHER" id="PTHR28074:SF1">
    <property type="entry name" value="ATP SYNTHASE SUBUNIT K, MITOCHONDRIAL"/>
    <property type="match status" value="1"/>
</dbReference>
<evidence type="ECO:0000313" key="6">
    <source>
        <dbReference type="Proteomes" id="UP000803844"/>
    </source>
</evidence>
<dbReference type="InterPro" id="IPR021278">
    <property type="entry name" value="ATP19"/>
</dbReference>
<dbReference type="PANTHER" id="PTHR28074">
    <property type="entry name" value="ATP SYNTHASE SUBUNIT K, MITOCHONDRIAL"/>
    <property type="match status" value="1"/>
</dbReference>
<dbReference type="AlphaFoldDB" id="A0A9P4Y7R4"/>
<keyword evidence="4" id="KW-1133">Transmembrane helix</keyword>
<sequence length="74" mass="7882">MVQYYSVFGARVGSHYLAMGVLGALFGGTTLALRGGGKKTTQTPPINAASSDEADFIKKFMEQAEADEKAKTNH</sequence>
<dbReference type="GO" id="GO:0031966">
    <property type="term" value="C:mitochondrial membrane"/>
    <property type="evidence" value="ECO:0007669"/>
    <property type="project" value="UniProtKB-SubCell"/>
</dbReference>
<dbReference type="OrthoDB" id="2094445at2759"/>
<dbReference type="Proteomes" id="UP000803844">
    <property type="component" value="Unassembled WGS sequence"/>
</dbReference>
<evidence type="ECO:0000256" key="2">
    <source>
        <dbReference type="ARBA" id="ARBA00023128"/>
    </source>
</evidence>
<dbReference type="Pfam" id="PF11022">
    <property type="entry name" value="ATP19"/>
    <property type="match status" value="1"/>
</dbReference>
<feature type="transmembrane region" description="Helical" evidence="4">
    <location>
        <begin position="12"/>
        <end position="33"/>
    </location>
</feature>
<evidence type="ECO:0000256" key="3">
    <source>
        <dbReference type="ARBA" id="ARBA00023136"/>
    </source>
</evidence>
<keyword evidence="3 4" id="KW-0472">Membrane</keyword>
<gene>
    <name evidence="5" type="ORF">M406DRAFT_355645</name>
</gene>
<keyword evidence="2" id="KW-0496">Mitochondrion</keyword>
<dbReference type="RefSeq" id="XP_040778601.1">
    <property type="nucleotide sequence ID" value="XM_040923217.1"/>
</dbReference>
<keyword evidence="4" id="KW-0812">Transmembrane</keyword>
<name>A0A9P4Y7R4_CRYP1</name>
<keyword evidence="6" id="KW-1185">Reference proteome</keyword>
<accession>A0A9P4Y7R4</accession>
<evidence type="ECO:0000313" key="5">
    <source>
        <dbReference type="EMBL" id="KAF3767640.1"/>
    </source>
</evidence>
<organism evidence="5 6">
    <name type="scientific">Cryphonectria parasitica (strain ATCC 38755 / EP155)</name>
    <dbReference type="NCBI Taxonomy" id="660469"/>
    <lineage>
        <taxon>Eukaryota</taxon>
        <taxon>Fungi</taxon>
        <taxon>Dikarya</taxon>
        <taxon>Ascomycota</taxon>
        <taxon>Pezizomycotina</taxon>
        <taxon>Sordariomycetes</taxon>
        <taxon>Sordariomycetidae</taxon>
        <taxon>Diaporthales</taxon>
        <taxon>Cryphonectriaceae</taxon>
        <taxon>Cryphonectria-Endothia species complex</taxon>
        <taxon>Cryphonectria</taxon>
    </lineage>
</organism>
<evidence type="ECO:0000256" key="4">
    <source>
        <dbReference type="SAM" id="Phobius"/>
    </source>
</evidence>
<dbReference type="EMBL" id="MU032346">
    <property type="protein sequence ID" value="KAF3767640.1"/>
    <property type="molecule type" value="Genomic_DNA"/>
</dbReference>
<dbReference type="GO" id="GO:0015986">
    <property type="term" value="P:proton motive force-driven ATP synthesis"/>
    <property type="evidence" value="ECO:0007669"/>
    <property type="project" value="TreeGrafter"/>
</dbReference>
<evidence type="ECO:0008006" key="7">
    <source>
        <dbReference type="Google" id="ProtNLM"/>
    </source>
</evidence>
<protein>
    <recommendedName>
        <fullName evidence="7">ATP synthase subunit K, mitochondrial</fullName>
    </recommendedName>
</protein>
<comment type="caution">
    <text evidence="5">The sequence shown here is derived from an EMBL/GenBank/DDBJ whole genome shotgun (WGS) entry which is preliminary data.</text>
</comment>
<reference evidence="5" key="1">
    <citation type="journal article" date="2020" name="Phytopathology">
        <title>Genome sequence of the chestnut blight fungus Cryphonectria parasitica EP155: A fundamental resource for an archetypical invasive plant pathogen.</title>
        <authorList>
            <person name="Crouch J.A."/>
            <person name="Dawe A."/>
            <person name="Aerts A."/>
            <person name="Barry K."/>
            <person name="Churchill A.C.L."/>
            <person name="Grimwood J."/>
            <person name="Hillman B."/>
            <person name="Milgroom M.G."/>
            <person name="Pangilinan J."/>
            <person name="Smith M."/>
            <person name="Salamov A."/>
            <person name="Schmutz J."/>
            <person name="Yadav J."/>
            <person name="Grigoriev I.V."/>
            <person name="Nuss D."/>
        </authorList>
    </citation>
    <scope>NUCLEOTIDE SEQUENCE</scope>
    <source>
        <strain evidence="5">EP155</strain>
    </source>
</reference>